<proteinExistence type="predicted"/>
<dbReference type="PANTHER" id="PTHR33385:SF4">
    <property type="entry name" value="PROTEIN XRI1"/>
    <property type="match status" value="1"/>
</dbReference>
<dbReference type="OrthoDB" id="1913204at2759"/>
<dbReference type="GO" id="GO:0007143">
    <property type="term" value="P:female meiotic nuclear division"/>
    <property type="evidence" value="ECO:0007669"/>
    <property type="project" value="InterPro"/>
</dbReference>
<evidence type="ECO:0008006" key="3">
    <source>
        <dbReference type="Google" id="ProtNLM"/>
    </source>
</evidence>
<name>A0A835H742_9MAGN</name>
<gene>
    <name evidence="1" type="ORF">IFM89_007348</name>
</gene>
<dbReference type="PANTHER" id="PTHR33385">
    <property type="entry name" value="PROTEIN XRI1"/>
    <property type="match status" value="1"/>
</dbReference>
<reference evidence="1 2" key="1">
    <citation type="submission" date="2020-10" db="EMBL/GenBank/DDBJ databases">
        <title>The Coptis chinensis genome and diversification of protoberbering-type alkaloids.</title>
        <authorList>
            <person name="Wang B."/>
            <person name="Shu S."/>
            <person name="Song C."/>
            <person name="Liu Y."/>
        </authorList>
    </citation>
    <scope>NUCLEOTIDE SEQUENCE [LARGE SCALE GENOMIC DNA]</scope>
    <source>
        <strain evidence="1">HL-2020</strain>
        <tissue evidence="1">Leaf</tissue>
    </source>
</reference>
<organism evidence="1 2">
    <name type="scientific">Coptis chinensis</name>
    <dbReference type="NCBI Taxonomy" id="261450"/>
    <lineage>
        <taxon>Eukaryota</taxon>
        <taxon>Viridiplantae</taxon>
        <taxon>Streptophyta</taxon>
        <taxon>Embryophyta</taxon>
        <taxon>Tracheophyta</taxon>
        <taxon>Spermatophyta</taxon>
        <taxon>Magnoliopsida</taxon>
        <taxon>Ranunculales</taxon>
        <taxon>Ranunculaceae</taxon>
        <taxon>Coptidoideae</taxon>
        <taxon>Coptis</taxon>
    </lineage>
</organism>
<evidence type="ECO:0000313" key="1">
    <source>
        <dbReference type="EMBL" id="KAF9591793.1"/>
    </source>
</evidence>
<evidence type="ECO:0000313" key="2">
    <source>
        <dbReference type="Proteomes" id="UP000631114"/>
    </source>
</evidence>
<accession>A0A835H742</accession>
<dbReference type="AlphaFoldDB" id="A0A835H742"/>
<keyword evidence="2" id="KW-1185">Reference proteome</keyword>
<protein>
    <recommendedName>
        <fullName evidence="3">Protein XRI1</fullName>
    </recommendedName>
</protein>
<sequence length="333" mass="37776">MSIASLSHLWSHLLLRKFKLLFLRFVVYTRWIIPFELWEWRGEDYYLQKDCNLDICHSLWDSNQNEHLPYMFDDTTPVKACGDLAYSVSNSRKNSNKEVEEYKEYSSQVKRRRMLQFSPLSTDSLLCDENTQFAFEKSKDKEDYMEEVSPENTQWDSGCYGDRSAFSNGGLDQSSEEWLSNCFSDGGMQLSSDDMNVSGFSDDQIDISEFCNISEMESDSVKICPTPTPTPSPSPKIVYKGRKSHILTPTNLASSVAYPFALIKPCGVHGDMTLKEINQRILSPAQSISKNDRDDNPSVSYPTSAFSGKPVVVKTKIRTEGGKGSITIMRTRG</sequence>
<dbReference type="EMBL" id="JADFTS010000008">
    <property type="protein sequence ID" value="KAF9591793.1"/>
    <property type="molecule type" value="Genomic_DNA"/>
</dbReference>
<dbReference type="Proteomes" id="UP000631114">
    <property type="component" value="Unassembled WGS sequence"/>
</dbReference>
<dbReference type="GO" id="GO:0007140">
    <property type="term" value="P:male meiotic nuclear division"/>
    <property type="evidence" value="ECO:0007669"/>
    <property type="project" value="InterPro"/>
</dbReference>
<dbReference type="InterPro" id="IPR039933">
    <property type="entry name" value="XRI1"/>
</dbReference>
<comment type="caution">
    <text evidence="1">The sequence shown here is derived from an EMBL/GenBank/DDBJ whole genome shotgun (WGS) entry which is preliminary data.</text>
</comment>